<dbReference type="AlphaFoldDB" id="A0A9J6B6E0"/>
<accession>A0A9J6B6E0</accession>
<organism evidence="1 2">
    <name type="scientific">Solanum commersonii</name>
    <name type="common">Commerson's wild potato</name>
    <name type="synonym">Commerson's nightshade</name>
    <dbReference type="NCBI Taxonomy" id="4109"/>
    <lineage>
        <taxon>Eukaryota</taxon>
        <taxon>Viridiplantae</taxon>
        <taxon>Streptophyta</taxon>
        <taxon>Embryophyta</taxon>
        <taxon>Tracheophyta</taxon>
        <taxon>Spermatophyta</taxon>
        <taxon>Magnoliopsida</taxon>
        <taxon>eudicotyledons</taxon>
        <taxon>Gunneridae</taxon>
        <taxon>Pentapetalae</taxon>
        <taxon>asterids</taxon>
        <taxon>lamiids</taxon>
        <taxon>Solanales</taxon>
        <taxon>Solanaceae</taxon>
        <taxon>Solanoideae</taxon>
        <taxon>Solaneae</taxon>
        <taxon>Solanum</taxon>
    </lineage>
</organism>
<keyword evidence="2" id="KW-1185">Reference proteome</keyword>
<dbReference type="Proteomes" id="UP000824120">
    <property type="component" value="Chromosome 1"/>
</dbReference>
<dbReference type="OrthoDB" id="1291298at2759"/>
<protein>
    <submittedName>
        <fullName evidence="1">Uncharacterized protein</fullName>
    </submittedName>
</protein>
<proteinExistence type="predicted"/>
<sequence>MEGGFKKFGRTLNNKGGFETWKEHRRFAFMINIFGLVVNVLIEKRIIPSPHDFGRYLPFIVPKENAFEGCNILLQLWIVEHLYRPPLMARFIRIAITLQVMPKGGEIHGPGSMHIEHFRR</sequence>
<comment type="caution">
    <text evidence="1">The sequence shown here is derived from an EMBL/GenBank/DDBJ whole genome shotgun (WGS) entry which is preliminary data.</text>
</comment>
<reference evidence="1 2" key="1">
    <citation type="submission" date="2020-09" db="EMBL/GenBank/DDBJ databases">
        <title>De no assembly of potato wild relative species, Solanum commersonii.</title>
        <authorList>
            <person name="Cho K."/>
        </authorList>
    </citation>
    <scope>NUCLEOTIDE SEQUENCE [LARGE SCALE GENOMIC DNA]</scope>
    <source>
        <strain evidence="1">LZ3.2</strain>
        <tissue evidence="1">Leaf</tissue>
    </source>
</reference>
<evidence type="ECO:0000313" key="1">
    <source>
        <dbReference type="EMBL" id="KAG5632179.1"/>
    </source>
</evidence>
<name>A0A9J6B6E0_SOLCO</name>
<dbReference type="EMBL" id="JACXVP010000001">
    <property type="protein sequence ID" value="KAG5632179.1"/>
    <property type="molecule type" value="Genomic_DNA"/>
</dbReference>
<evidence type="ECO:0000313" key="2">
    <source>
        <dbReference type="Proteomes" id="UP000824120"/>
    </source>
</evidence>
<gene>
    <name evidence="1" type="ORF">H5410_003896</name>
</gene>